<dbReference type="CDD" id="cd08556">
    <property type="entry name" value="GDPD"/>
    <property type="match status" value="1"/>
</dbReference>
<dbReference type="Pfam" id="PF03009">
    <property type="entry name" value="GDPD"/>
    <property type="match status" value="1"/>
</dbReference>
<feature type="domain" description="GP-PDE" evidence="1">
    <location>
        <begin position="6"/>
        <end position="236"/>
    </location>
</feature>
<organism evidence="2 3">
    <name type="scientific">Paenibacillus thiaminolyticus</name>
    <name type="common">Bacillus thiaminolyticus</name>
    <dbReference type="NCBI Taxonomy" id="49283"/>
    <lineage>
        <taxon>Bacteria</taxon>
        <taxon>Bacillati</taxon>
        <taxon>Bacillota</taxon>
        <taxon>Bacilli</taxon>
        <taxon>Bacillales</taxon>
        <taxon>Paenibacillaceae</taxon>
        <taxon>Paenibacillus</taxon>
    </lineage>
</organism>
<accession>A0A3A3GFM2</accession>
<dbReference type="RefSeq" id="WP_119794446.1">
    <property type="nucleotide sequence ID" value="NZ_QYZD01000013.1"/>
</dbReference>
<dbReference type="PANTHER" id="PTHR46211">
    <property type="entry name" value="GLYCEROPHOSPHORYL DIESTER PHOSPHODIESTERASE"/>
    <property type="match status" value="1"/>
</dbReference>
<dbReference type="GO" id="GO:0006629">
    <property type="term" value="P:lipid metabolic process"/>
    <property type="evidence" value="ECO:0007669"/>
    <property type="project" value="InterPro"/>
</dbReference>
<dbReference type="InterPro" id="IPR030395">
    <property type="entry name" value="GP_PDE_dom"/>
</dbReference>
<evidence type="ECO:0000259" key="1">
    <source>
        <dbReference type="PROSITE" id="PS51704"/>
    </source>
</evidence>
<sequence>MTRKFPMVGAHTGGGAAPDNTLESFWEGVQSGADIVEIDLRAAADGTAVLLHDASPLLRQRTYEQLNRVENRIQLSRIYEHRDIVKLDHILDIAKPQGIKLNLDIKNEETVAPAMECVLRHGMENQVFVTGCSIGIAGTYKGIRVVYNTPDELSEADIADYGAFAQRVCDEALQYGAYGLNMDYRTCRRELVEAAHERQLAVWVYTVNAADDMKRYIGMGVDAITTRRPLALLALKPSTGR</sequence>
<name>A0A3A3GFM2_PANTH</name>
<dbReference type="SUPFAM" id="SSF51695">
    <property type="entry name" value="PLC-like phosphodiesterases"/>
    <property type="match status" value="1"/>
</dbReference>
<proteinExistence type="predicted"/>
<evidence type="ECO:0000313" key="2">
    <source>
        <dbReference type="EMBL" id="RJG22924.1"/>
    </source>
</evidence>
<dbReference type="Gene3D" id="3.20.20.190">
    <property type="entry name" value="Phosphatidylinositol (PI) phosphodiesterase"/>
    <property type="match status" value="1"/>
</dbReference>
<dbReference type="OrthoDB" id="384721at2"/>
<dbReference type="Proteomes" id="UP000266177">
    <property type="component" value="Unassembled WGS sequence"/>
</dbReference>
<reference evidence="2 3" key="1">
    <citation type="submission" date="2018-09" db="EMBL/GenBank/DDBJ databases">
        <title>Paenibacillus SK2017-BO5.</title>
        <authorList>
            <person name="Piskunova J.V."/>
            <person name="Dubiley S.A."/>
            <person name="Severinov K.V."/>
        </authorList>
    </citation>
    <scope>NUCLEOTIDE SEQUENCE [LARGE SCALE GENOMIC DNA]</scope>
    <source>
        <strain evidence="2 3">BO5</strain>
    </source>
</reference>
<evidence type="ECO:0000313" key="3">
    <source>
        <dbReference type="Proteomes" id="UP000266177"/>
    </source>
</evidence>
<protein>
    <submittedName>
        <fullName evidence="2">Glycerophosphodiester phosphodiesterase</fullName>
    </submittedName>
</protein>
<comment type="caution">
    <text evidence="2">The sequence shown here is derived from an EMBL/GenBank/DDBJ whole genome shotgun (WGS) entry which is preliminary data.</text>
</comment>
<dbReference type="PANTHER" id="PTHR46211:SF1">
    <property type="entry name" value="GLYCEROPHOSPHODIESTER PHOSPHODIESTERASE, CYTOPLASMIC"/>
    <property type="match status" value="1"/>
</dbReference>
<dbReference type="AlphaFoldDB" id="A0A3A3GFM2"/>
<dbReference type="EMBL" id="QYZD01000013">
    <property type="protein sequence ID" value="RJG22924.1"/>
    <property type="molecule type" value="Genomic_DNA"/>
</dbReference>
<gene>
    <name evidence="2" type="ORF">DQX05_15340</name>
</gene>
<dbReference type="PROSITE" id="PS51704">
    <property type="entry name" value="GP_PDE"/>
    <property type="match status" value="1"/>
</dbReference>
<dbReference type="GO" id="GO:0008081">
    <property type="term" value="F:phosphoric diester hydrolase activity"/>
    <property type="evidence" value="ECO:0007669"/>
    <property type="project" value="InterPro"/>
</dbReference>
<dbReference type="InterPro" id="IPR017946">
    <property type="entry name" value="PLC-like_Pdiesterase_TIM-brl"/>
</dbReference>